<evidence type="ECO:0000259" key="3">
    <source>
        <dbReference type="Pfam" id="PF13962"/>
    </source>
</evidence>
<feature type="transmembrane region" description="Helical" evidence="2">
    <location>
        <begin position="649"/>
        <end position="674"/>
    </location>
</feature>
<gene>
    <name evidence="4" type="ORF">FNV43_RR23346</name>
</gene>
<dbReference type="OrthoDB" id="1923662at2759"/>
<dbReference type="Pfam" id="PF12796">
    <property type="entry name" value="Ank_2"/>
    <property type="match status" value="1"/>
</dbReference>
<dbReference type="Proteomes" id="UP000796880">
    <property type="component" value="Unassembled WGS sequence"/>
</dbReference>
<feature type="compositionally biased region" description="Basic and acidic residues" evidence="1">
    <location>
        <begin position="242"/>
        <end position="269"/>
    </location>
</feature>
<evidence type="ECO:0000256" key="2">
    <source>
        <dbReference type="SAM" id="Phobius"/>
    </source>
</evidence>
<keyword evidence="2" id="KW-0812">Transmembrane</keyword>
<feature type="domain" description="PGG" evidence="3">
    <location>
        <begin position="529"/>
        <end position="641"/>
    </location>
</feature>
<feature type="transmembrane region" description="Helical" evidence="2">
    <location>
        <begin position="617"/>
        <end position="637"/>
    </location>
</feature>
<sequence length="689" mass="76864">MAADMMKDEKTLFTLAMKGEWKEVLEICEQDVRALKLKITKSGATVLQVAVTESQVYTVRALLALIVEKSEHELLRLQNNGGYTALHLAASMGSVVMCRCIAEIDPALVGVRNKSGETPLFLAALHGKSTVFLYLNSRCSTELGYSSSRRKDGDTFLHCAIAGEYMGLAYQIIEKYPNLVHSVNEKGYSPLHVLATKPASFKSGNHDFGRFRRFVYDHCISINQLEFPDEKDIVDPDQGTDEITKSKSQKEKSSKDIENPETSTEHDDMPPPGRQQLQPKRSMFCDFIVLSFMSMFTLGTKCTMMLNSFIEDIREVKMKHRWSIEIMKELIEKTSIYDYVDPAGPNKNQDEPLDKDEDNPKEVIIKAAEEEEKKGQKGLLTTRGTVASETAILVAAKNGIIEIVGAILTKFPVAINDRDASKKNIVILAAENRRVSLFNVLIKKNLLRESIVRKRDDQGNSALHVAAVYAKDKVWPIPGAAAQMQWEIKWFEHVKSSLPRISFRPNNEEKTPEEMFTETHEELVTQGADWLVKTSESCSVVSALIAGVAFATSASIPGGVEESTGKPKLEKHAAFEVFAISSLIALCLSITSLTMFLSILTSRFQERDFAKDLPGKLLVGMTSLFISIGAMLVSFSSGHSLVTEDRFRYAVFPVYAVACLPISIFAVAQFPLYVDLIRTNFKSRFAYQE</sequence>
<dbReference type="EMBL" id="VOIH02000010">
    <property type="protein sequence ID" value="KAF3436254.1"/>
    <property type="molecule type" value="Genomic_DNA"/>
</dbReference>
<dbReference type="GO" id="GO:0016020">
    <property type="term" value="C:membrane"/>
    <property type="evidence" value="ECO:0007669"/>
    <property type="project" value="TreeGrafter"/>
</dbReference>
<keyword evidence="5" id="KW-1185">Reference proteome</keyword>
<evidence type="ECO:0000313" key="5">
    <source>
        <dbReference type="Proteomes" id="UP000796880"/>
    </source>
</evidence>
<reference evidence="4" key="1">
    <citation type="submission" date="2020-03" db="EMBL/GenBank/DDBJ databases">
        <title>A high-quality chromosome-level genome assembly of a woody plant with both climbing and erect habits, Rhamnella rubrinervis.</title>
        <authorList>
            <person name="Lu Z."/>
            <person name="Yang Y."/>
            <person name="Zhu X."/>
            <person name="Sun Y."/>
        </authorList>
    </citation>
    <scope>NUCLEOTIDE SEQUENCE</scope>
    <source>
        <strain evidence="4">BYM</strain>
        <tissue evidence="4">Leaf</tissue>
    </source>
</reference>
<feature type="region of interest" description="Disordered" evidence="1">
    <location>
        <begin position="231"/>
        <end position="278"/>
    </location>
</feature>
<dbReference type="Gene3D" id="1.25.40.20">
    <property type="entry name" value="Ankyrin repeat-containing domain"/>
    <property type="match status" value="2"/>
</dbReference>
<dbReference type="PANTHER" id="PTHR24177">
    <property type="entry name" value="CASKIN"/>
    <property type="match status" value="1"/>
</dbReference>
<dbReference type="InterPro" id="IPR026961">
    <property type="entry name" value="PGG_dom"/>
</dbReference>
<protein>
    <recommendedName>
        <fullName evidence="3">PGG domain-containing protein</fullName>
    </recommendedName>
</protein>
<evidence type="ECO:0000313" key="4">
    <source>
        <dbReference type="EMBL" id="KAF3436254.1"/>
    </source>
</evidence>
<dbReference type="AlphaFoldDB" id="A0A8K0GRZ7"/>
<evidence type="ECO:0000256" key="1">
    <source>
        <dbReference type="SAM" id="MobiDB-lite"/>
    </source>
</evidence>
<organism evidence="4 5">
    <name type="scientific">Rhamnella rubrinervis</name>
    <dbReference type="NCBI Taxonomy" id="2594499"/>
    <lineage>
        <taxon>Eukaryota</taxon>
        <taxon>Viridiplantae</taxon>
        <taxon>Streptophyta</taxon>
        <taxon>Embryophyta</taxon>
        <taxon>Tracheophyta</taxon>
        <taxon>Spermatophyta</taxon>
        <taxon>Magnoliopsida</taxon>
        <taxon>eudicotyledons</taxon>
        <taxon>Gunneridae</taxon>
        <taxon>Pentapetalae</taxon>
        <taxon>rosids</taxon>
        <taxon>fabids</taxon>
        <taxon>Rosales</taxon>
        <taxon>Rhamnaceae</taxon>
        <taxon>rhamnoid group</taxon>
        <taxon>Rhamneae</taxon>
        <taxon>Rhamnella</taxon>
    </lineage>
</organism>
<name>A0A8K0GRZ7_9ROSA</name>
<dbReference type="PANTHER" id="PTHR24177:SF103">
    <property type="entry name" value="PGG DOMAIN-CONTAINING PROTEIN"/>
    <property type="match status" value="1"/>
</dbReference>
<dbReference type="SUPFAM" id="SSF48403">
    <property type="entry name" value="Ankyrin repeat"/>
    <property type="match status" value="2"/>
</dbReference>
<keyword evidence="2" id="KW-1133">Transmembrane helix</keyword>
<feature type="transmembrane region" description="Helical" evidence="2">
    <location>
        <begin position="577"/>
        <end position="597"/>
    </location>
</feature>
<keyword evidence="2" id="KW-0472">Membrane</keyword>
<dbReference type="SMART" id="SM00248">
    <property type="entry name" value="ANK"/>
    <property type="match status" value="6"/>
</dbReference>
<comment type="caution">
    <text evidence="4">The sequence shown here is derived from an EMBL/GenBank/DDBJ whole genome shotgun (WGS) entry which is preliminary data.</text>
</comment>
<dbReference type="Pfam" id="PF13962">
    <property type="entry name" value="PGG"/>
    <property type="match status" value="1"/>
</dbReference>
<proteinExistence type="predicted"/>
<accession>A0A8K0GRZ7</accession>
<dbReference type="InterPro" id="IPR036770">
    <property type="entry name" value="Ankyrin_rpt-contain_sf"/>
</dbReference>
<dbReference type="InterPro" id="IPR002110">
    <property type="entry name" value="Ankyrin_rpt"/>
</dbReference>